<sequence>MARNKRRQLVVDRRFQLRFVGSFLLSVLVSLVIFTLVVGLYYWVSNMAGENLFKEFITIDRQVIEERIIIEEGVERVVKVPGTKTILGIKRWELVLPAILLNNLIIMIIMIIFGIRYSHRIAGPAFRINSDIDKVLQGSKGIQIKLREKDRLREVAFRVNKLIRRLEEAEKEVS</sequence>
<evidence type="ECO:0000313" key="2">
    <source>
        <dbReference type="EMBL" id="ORC38252.1"/>
    </source>
</evidence>
<reference evidence="2 3" key="1">
    <citation type="submission" date="2017-03" db="EMBL/GenBank/DDBJ databases">
        <title>Draft Genome sequence of Marispirochaeta sp. strain JC444.</title>
        <authorList>
            <person name="Shivani Y."/>
            <person name="Subhash Y."/>
            <person name="Sasikala C."/>
            <person name="Ramana C."/>
        </authorList>
    </citation>
    <scope>NUCLEOTIDE SEQUENCE [LARGE SCALE GENOMIC DNA]</scope>
    <source>
        <strain evidence="2 3">JC444</strain>
    </source>
</reference>
<proteinExistence type="predicted"/>
<gene>
    <name evidence="2" type="ORF">B4O97_00405</name>
</gene>
<protein>
    <recommendedName>
        <fullName evidence="4">HAMP domain-containing protein</fullName>
    </recommendedName>
</protein>
<keyword evidence="3" id="KW-1185">Reference proteome</keyword>
<dbReference type="Proteomes" id="UP000192343">
    <property type="component" value="Unassembled WGS sequence"/>
</dbReference>
<dbReference type="STRING" id="1963862.B4O97_00405"/>
<dbReference type="OrthoDB" id="270597at2"/>
<dbReference type="EMBL" id="MWQY01000001">
    <property type="protein sequence ID" value="ORC38252.1"/>
    <property type="molecule type" value="Genomic_DNA"/>
</dbReference>
<accession>A0A1Y1S2P3</accession>
<evidence type="ECO:0008006" key="4">
    <source>
        <dbReference type="Google" id="ProtNLM"/>
    </source>
</evidence>
<dbReference type="RefSeq" id="WP_083047198.1">
    <property type="nucleotide sequence ID" value="NZ_CAXXQO010000003.1"/>
</dbReference>
<keyword evidence="1" id="KW-1133">Transmembrane helix</keyword>
<comment type="caution">
    <text evidence="2">The sequence shown here is derived from an EMBL/GenBank/DDBJ whole genome shotgun (WGS) entry which is preliminary data.</text>
</comment>
<feature type="transmembrane region" description="Helical" evidence="1">
    <location>
        <begin position="20"/>
        <end position="44"/>
    </location>
</feature>
<keyword evidence="1" id="KW-0812">Transmembrane</keyword>
<name>A0A1Y1S2P3_9SPIO</name>
<dbReference type="AlphaFoldDB" id="A0A1Y1S2P3"/>
<feature type="transmembrane region" description="Helical" evidence="1">
    <location>
        <begin position="94"/>
        <end position="117"/>
    </location>
</feature>
<evidence type="ECO:0000313" key="3">
    <source>
        <dbReference type="Proteomes" id="UP000192343"/>
    </source>
</evidence>
<keyword evidence="1" id="KW-0472">Membrane</keyword>
<organism evidence="2 3">
    <name type="scientific">Marispirochaeta aestuarii</name>
    <dbReference type="NCBI Taxonomy" id="1963862"/>
    <lineage>
        <taxon>Bacteria</taxon>
        <taxon>Pseudomonadati</taxon>
        <taxon>Spirochaetota</taxon>
        <taxon>Spirochaetia</taxon>
        <taxon>Spirochaetales</taxon>
        <taxon>Spirochaetaceae</taxon>
        <taxon>Marispirochaeta</taxon>
    </lineage>
</organism>
<evidence type="ECO:0000256" key="1">
    <source>
        <dbReference type="SAM" id="Phobius"/>
    </source>
</evidence>